<reference evidence="1 2" key="1">
    <citation type="journal article" date="2022" name="Hortic Res">
        <title>A haplotype resolved chromosomal level avocado genome allows analysis of novel avocado genes.</title>
        <authorList>
            <person name="Nath O."/>
            <person name="Fletcher S.J."/>
            <person name="Hayward A."/>
            <person name="Shaw L.M."/>
            <person name="Masouleh A.K."/>
            <person name="Furtado A."/>
            <person name="Henry R.J."/>
            <person name="Mitter N."/>
        </authorList>
    </citation>
    <scope>NUCLEOTIDE SEQUENCE [LARGE SCALE GENOMIC DNA]</scope>
    <source>
        <strain evidence="2">cv. Hass</strain>
    </source>
</reference>
<comment type="caution">
    <text evidence="1">The sequence shown here is derived from an EMBL/GenBank/DDBJ whole genome shotgun (WGS) entry which is preliminary data.</text>
</comment>
<protein>
    <submittedName>
        <fullName evidence="1">Uncharacterized protein</fullName>
    </submittedName>
</protein>
<sequence length="120" mass="12942">MRGREGGRQRETRWRAGCRAACRLEAIAAAVFFFLCGNGTARDGGGRRPEAAAVMLTGDGSSLDLLKSGPESSDQSHLLCAATLFFCGPARITETQSLRFFSDQDELAVARVPEPLFSPF</sequence>
<evidence type="ECO:0000313" key="1">
    <source>
        <dbReference type="EMBL" id="KAJ8626913.1"/>
    </source>
</evidence>
<name>A0ACC2L0N2_PERAE</name>
<organism evidence="1 2">
    <name type="scientific">Persea americana</name>
    <name type="common">Avocado</name>
    <dbReference type="NCBI Taxonomy" id="3435"/>
    <lineage>
        <taxon>Eukaryota</taxon>
        <taxon>Viridiplantae</taxon>
        <taxon>Streptophyta</taxon>
        <taxon>Embryophyta</taxon>
        <taxon>Tracheophyta</taxon>
        <taxon>Spermatophyta</taxon>
        <taxon>Magnoliopsida</taxon>
        <taxon>Magnoliidae</taxon>
        <taxon>Laurales</taxon>
        <taxon>Lauraceae</taxon>
        <taxon>Persea</taxon>
    </lineage>
</organism>
<proteinExistence type="predicted"/>
<dbReference type="EMBL" id="CM056814">
    <property type="protein sequence ID" value="KAJ8626913.1"/>
    <property type="molecule type" value="Genomic_DNA"/>
</dbReference>
<dbReference type="Proteomes" id="UP001234297">
    <property type="component" value="Chromosome 6"/>
</dbReference>
<evidence type="ECO:0000313" key="2">
    <source>
        <dbReference type="Proteomes" id="UP001234297"/>
    </source>
</evidence>
<accession>A0ACC2L0N2</accession>
<keyword evidence="2" id="KW-1185">Reference proteome</keyword>
<gene>
    <name evidence="1" type="ORF">MRB53_020220</name>
</gene>